<dbReference type="InterPro" id="IPR043129">
    <property type="entry name" value="ATPase_NBD"/>
</dbReference>
<reference evidence="1 2" key="1">
    <citation type="journal article" date="2015" name="Nature">
        <title>rRNA introns, odd ribosomes, and small enigmatic genomes across a large radiation of phyla.</title>
        <authorList>
            <person name="Brown C.T."/>
            <person name="Hug L.A."/>
            <person name="Thomas B.C."/>
            <person name="Sharon I."/>
            <person name="Castelle C.J."/>
            <person name="Singh A."/>
            <person name="Wilkins M.J."/>
            <person name="Williams K.H."/>
            <person name="Banfield J.F."/>
        </authorList>
    </citation>
    <scope>NUCLEOTIDE SEQUENCE [LARGE SCALE GENOMIC DNA]</scope>
</reference>
<dbReference type="PANTHER" id="PTHR32432:SF3">
    <property type="entry name" value="ETHANOLAMINE UTILIZATION PROTEIN EUTJ"/>
    <property type="match status" value="1"/>
</dbReference>
<dbReference type="InterPro" id="IPR050696">
    <property type="entry name" value="FtsA/MreB"/>
</dbReference>
<dbReference type="Gene3D" id="3.30.420.40">
    <property type="match status" value="2"/>
</dbReference>
<gene>
    <name evidence="1" type="ORF">UU65_C0003G0230</name>
</gene>
<dbReference type="InterPro" id="IPR005883">
    <property type="entry name" value="PilM"/>
</dbReference>
<sequence>MNDYFGLDIGNSSIKIVQVALKKPKPFLVALSEFNIPFGLAESDSDADRKKLVGLIQQAISQTQLKTRNVVSTISSNKISSDIFQFPYMTNEELKFAMKYELKYHIPDLKDDQVCDWHVLGRDIHGNLDIFVAAVSRHISNKYSLVMKEAGLNPLAFDAESLALAKILGEPQKNIVVIHGGAQYTLLLVLINGNLKMEHVVQTGGVVVTNNIAGSLNITKENAELLKRKFGLEKSKLDGHIYNAIVRSLDPIVKELRSVMESQQFKAQDFEEVVLSGGVALTPQITDYLSQILLKKVVLANPWKKIDCGDRPGEVIIPAAPKFSLAAGLALSHYVI</sequence>
<dbReference type="Gene3D" id="3.30.1490.300">
    <property type="match status" value="1"/>
</dbReference>
<dbReference type="SUPFAM" id="SSF53067">
    <property type="entry name" value="Actin-like ATPase domain"/>
    <property type="match status" value="2"/>
</dbReference>
<proteinExistence type="predicted"/>
<comment type="caution">
    <text evidence="1">The sequence shown here is derived from an EMBL/GenBank/DDBJ whole genome shotgun (WGS) entry which is preliminary data.</text>
</comment>
<dbReference type="CDD" id="cd24049">
    <property type="entry name" value="ASKHA_NBD_PilM"/>
    <property type="match status" value="1"/>
</dbReference>
<protein>
    <submittedName>
        <fullName evidence="1">Type IV pilus assembly protein PilM</fullName>
    </submittedName>
</protein>
<dbReference type="PANTHER" id="PTHR32432">
    <property type="entry name" value="CELL DIVISION PROTEIN FTSA-RELATED"/>
    <property type="match status" value="1"/>
</dbReference>
<name>A0A0G0W872_UNCC2</name>
<dbReference type="Proteomes" id="UP000033869">
    <property type="component" value="Unassembled WGS sequence"/>
</dbReference>
<organism evidence="1 2">
    <name type="scientific">candidate division CPR2 bacterium GW2011_GWC1_41_48</name>
    <dbReference type="NCBI Taxonomy" id="1618344"/>
    <lineage>
        <taxon>Bacteria</taxon>
        <taxon>Bacteria division CPR2</taxon>
    </lineage>
</organism>
<evidence type="ECO:0000313" key="1">
    <source>
        <dbReference type="EMBL" id="KKS09175.1"/>
    </source>
</evidence>
<dbReference type="EMBL" id="LCBL01000003">
    <property type="protein sequence ID" value="KKS09175.1"/>
    <property type="molecule type" value="Genomic_DNA"/>
</dbReference>
<accession>A0A0G0W872</accession>
<evidence type="ECO:0000313" key="2">
    <source>
        <dbReference type="Proteomes" id="UP000033869"/>
    </source>
</evidence>
<dbReference type="AlphaFoldDB" id="A0A0G0W872"/>
<dbReference type="Pfam" id="PF11104">
    <property type="entry name" value="PilM_2"/>
    <property type="match status" value="1"/>
</dbReference>